<sequence length="279" mass="30613">MRSDPHRPDRWAAVDSDDHARMAVSRIEQLHGTPAEQAAVLRYPDLLQLKPGHDVLDVGTGAGHVANHLAARVTARGTVCALDRSAALLAHARQRNRSLICIQGDAGALPFPAERFDRVFARWLLLHLPHPLAAVLEMLRVTRPGGRVLVVETDWDSLCISPGDTDLVRRIVHANSDRQANAASGRRLTALFRRAGFRDVQVHAFVDSVRTGDPNWVAFLESRLDVARAAGIDARRLALWWEDVRRAIDTGEFFACVTRIAVAGDLAESASDRPGNTSS</sequence>
<dbReference type="STRING" id="108003.B1C78_08510"/>
<dbReference type="AlphaFoldDB" id="A0A1V3NI28"/>
<dbReference type="GO" id="GO:0008757">
    <property type="term" value="F:S-adenosylmethionine-dependent methyltransferase activity"/>
    <property type="evidence" value="ECO:0007669"/>
    <property type="project" value="InterPro"/>
</dbReference>
<dbReference type="OrthoDB" id="163232at2"/>
<evidence type="ECO:0000313" key="2">
    <source>
        <dbReference type="EMBL" id="OOG24538.1"/>
    </source>
</evidence>
<name>A0A1V3NI28_9GAMM</name>
<dbReference type="InterPro" id="IPR029063">
    <property type="entry name" value="SAM-dependent_MTases_sf"/>
</dbReference>
<accession>A0A1V3NI28</accession>
<dbReference type="PANTHER" id="PTHR43591:SF24">
    <property type="entry name" value="2-METHOXY-6-POLYPRENYL-1,4-BENZOQUINOL METHYLASE, MITOCHONDRIAL"/>
    <property type="match status" value="1"/>
</dbReference>
<reference evidence="2 3" key="1">
    <citation type="submission" date="2017-02" db="EMBL/GenBank/DDBJ databases">
        <title>Genomic diversity within the haloalkaliphilic genus Thioalkalivibrio.</title>
        <authorList>
            <person name="Ahn A.-C."/>
            <person name="Meier-Kolthoff J."/>
            <person name="Overmars L."/>
            <person name="Richter M."/>
            <person name="Woyke T."/>
            <person name="Sorokin D.Y."/>
            <person name="Muyzer G."/>
        </authorList>
    </citation>
    <scope>NUCLEOTIDE SEQUENCE [LARGE SCALE GENOMIC DNA]</scope>
    <source>
        <strain evidence="2 3">ALJD</strain>
    </source>
</reference>
<dbReference type="SUPFAM" id="SSF53335">
    <property type="entry name" value="S-adenosyl-L-methionine-dependent methyltransferases"/>
    <property type="match status" value="1"/>
</dbReference>
<feature type="domain" description="Methyltransferase type 11" evidence="1">
    <location>
        <begin position="56"/>
        <end position="149"/>
    </location>
</feature>
<dbReference type="PANTHER" id="PTHR43591">
    <property type="entry name" value="METHYLTRANSFERASE"/>
    <property type="match status" value="1"/>
</dbReference>
<keyword evidence="3" id="KW-1185">Reference proteome</keyword>
<comment type="caution">
    <text evidence="2">The sequence shown here is derived from an EMBL/GenBank/DDBJ whole genome shotgun (WGS) entry which is preliminary data.</text>
</comment>
<evidence type="ECO:0000259" key="1">
    <source>
        <dbReference type="Pfam" id="PF08241"/>
    </source>
</evidence>
<gene>
    <name evidence="2" type="ORF">B1C78_08510</name>
</gene>
<dbReference type="Gene3D" id="3.40.50.150">
    <property type="entry name" value="Vaccinia Virus protein VP39"/>
    <property type="match status" value="1"/>
</dbReference>
<dbReference type="CDD" id="cd02440">
    <property type="entry name" value="AdoMet_MTases"/>
    <property type="match status" value="1"/>
</dbReference>
<evidence type="ECO:0000313" key="3">
    <source>
        <dbReference type="Proteomes" id="UP000189462"/>
    </source>
</evidence>
<protein>
    <recommendedName>
        <fullName evidence="1">Methyltransferase type 11 domain-containing protein</fullName>
    </recommendedName>
</protein>
<organism evidence="2 3">
    <name type="scientific">Thioalkalivibrio denitrificans</name>
    <dbReference type="NCBI Taxonomy" id="108003"/>
    <lineage>
        <taxon>Bacteria</taxon>
        <taxon>Pseudomonadati</taxon>
        <taxon>Pseudomonadota</taxon>
        <taxon>Gammaproteobacteria</taxon>
        <taxon>Chromatiales</taxon>
        <taxon>Ectothiorhodospiraceae</taxon>
        <taxon>Thioalkalivibrio</taxon>
    </lineage>
</organism>
<dbReference type="Pfam" id="PF08241">
    <property type="entry name" value="Methyltransf_11"/>
    <property type="match status" value="1"/>
</dbReference>
<dbReference type="Proteomes" id="UP000189462">
    <property type="component" value="Unassembled WGS sequence"/>
</dbReference>
<dbReference type="EMBL" id="MVBK01000046">
    <property type="protein sequence ID" value="OOG24538.1"/>
    <property type="molecule type" value="Genomic_DNA"/>
</dbReference>
<proteinExistence type="predicted"/>
<dbReference type="InterPro" id="IPR013216">
    <property type="entry name" value="Methyltransf_11"/>
</dbReference>
<dbReference type="RefSeq" id="WP_077278729.1">
    <property type="nucleotide sequence ID" value="NZ_MVBK01000046.1"/>
</dbReference>